<gene>
    <name evidence="1" type="ORF">CINCED_3A007980</name>
</gene>
<dbReference type="Proteomes" id="UP000325440">
    <property type="component" value="Unassembled WGS sequence"/>
</dbReference>
<name>A0A5E4MNY9_9HEMI</name>
<organism evidence="1 2">
    <name type="scientific">Cinara cedri</name>
    <dbReference type="NCBI Taxonomy" id="506608"/>
    <lineage>
        <taxon>Eukaryota</taxon>
        <taxon>Metazoa</taxon>
        <taxon>Ecdysozoa</taxon>
        <taxon>Arthropoda</taxon>
        <taxon>Hexapoda</taxon>
        <taxon>Insecta</taxon>
        <taxon>Pterygota</taxon>
        <taxon>Neoptera</taxon>
        <taxon>Paraneoptera</taxon>
        <taxon>Hemiptera</taxon>
        <taxon>Sternorrhyncha</taxon>
        <taxon>Aphidomorpha</taxon>
        <taxon>Aphidoidea</taxon>
        <taxon>Aphididae</taxon>
        <taxon>Lachninae</taxon>
        <taxon>Cinara</taxon>
    </lineage>
</organism>
<dbReference type="AlphaFoldDB" id="A0A5E4MNY9"/>
<keyword evidence="2" id="KW-1185">Reference proteome</keyword>
<dbReference type="EMBL" id="CABPRJ010000574">
    <property type="protein sequence ID" value="VVC31071.1"/>
    <property type="molecule type" value="Genomic_DNA"/>
</dbReference>
<accession>A0A5E4MNY9</accession>
<protein>
    <submittedName>
        <fullName evidence="1">Uncharacterized protein</fullName>
    </submittedName>
</protein>
<evidence type="ECO:0000313" key="1">
    <source>
        <dbReference type="EMBL" id="VVC31071.1"/>
    </source>
</evidence>
<proteinExistence type="predicted"/>
<evidence type="ECO:0000313" key="2">
    <source>
        <dbReference type="Proteomes" id="UP000325440"/>
    </source>
</evidence>
<reference evidence="1 2" key="1">
    <citation type="submission" date="2019-08" db="EMBL/GenBank/DDBJ databases">
        <authorList>
            <person name="Alioto T."/>
            <person name="Alioto T."/>
            <person name="Gomez Garrido J."/>
        </authorList>
    </citation>
    <scope>NUCLEOTIDE SEQUENCE [LARGE SCALE GENOMIC DNA]</scope>
</reference>
<sequence>MIFTNTLSMSMFTSSVRQRCVYAQTSAVTDRQARGEYFGLSTVSYSQLLQPFCCFSHLEWTTLRSKYWVFGSDLPFALHQQTPRFFYFSSSVACLSKHSKILMNMDKVSPYSYPKKMDYMKKDTLCIWKDKKENNKTHLIEKYLIGLANSAVEKFTEVTINNLTDWLKLLMFLFHSSNDDQLEYGVEEIIDKREKYGGN</sequence>